<protein>
    <submittedName>
        <fullName evidence="1">DUF2795 domain-containing protein</fullName>
    </submittedName>
</protein>
<sequence>MPNPVQVQTFLRGIDYPTDKRTLVETARREGADENVLRALDRLPETTYNSPNDVSERMGKLM</sequence>
<comment type="caution">
    <text evidence="1">The sequence shown here is derived from an EMBL/GenBank/DDBJ whole genome shotgun (WGS) entry which is preliminary data.</text>
</comment>
<evidence type="ECO:0000313" key="1">
    <source>
        <dbReference type="EMBL" id="HEX71555.1"/>
    </source>
</evidence>
<dbReference type="AlphaFoldDB" id="A0A7C3ARP1"/>
<dbReference type="InterPro" id="IPR021527">
    <property type="entry name" value="DUF2795"/>
</dbReference>
<accession>A0A7C3ARP1</accession>
<gene>
    <name evidence="1" type="ORF">ENP13_10005</name>
</gene>
<reference evidence="1" key="1">
    <citation type="journal article" date="2020" name="mSystems">
        <title>Genome- and Community-Level Interaction Insights into Carbon Utilization and Element Cycling Functions of Hydrothermarchaeota in Hydrothermal Sediment.</title>
        <authorList>
            <person name="Zhou Z."/>
            <person name="Liu Y."/>
            <person name="Xu W."/>
            <person name="Pan J."/>
            <person name="Luo Z.H."/>
            <person name="Li M."/>
        </authorList>
    </citation>
    <scope>NUCLEOTIDE SEQUENCE [LARGE SCALE GENOMIC DNA]</scope>
    <source>
        <strain evidence="1">SpSt-192</strain>
    </source>
</reference>
<dbReference type="Pfam" id="PF11387">
    <property type="entry name" value="DUF2795"/>
    <property type="match status" value="1"/>
</dbReference>
<dbReference type="EMBL" id="DSID01000760">
    <property type="protein sequence ID" value="HEX71555.1"/>
    <property type="molecule type" value="Genomic_DNA"/>
</dbReference>
<name>A0A7C3ARP1_9BACT</name>
<organism evidence="1">
    <name type="scientific">Thermorudis sp</name>
    <dbReference type="NCBI Taxonomy" id="1969470"/>
    <lineage>
        <taxon>Bacteria</taxon>
        <taxon>Pseudomonadati</taxon>
        <taxon>Thermomicrobiota</taxon>
        <taxon>Thermomicrobia</taxon>
        <taxon>Thermomicrobia incertae sedis</taxon>
        <taxon>Thermorudis</taxon>
    </lineage>
</organism>
<proteinExistence type="predicted"/>